<protein>
    <recommendedName>
        <fullName evidence="3">Lipoprotein</fullName>
    </recommendedName>
</protein>
<accession>A0A744GE07</accession>
<sequence length="199" mass="21492">MKKIIFVALLASAVSGCVSYQRSAAISATQGVTFAQKNGYEYIKSYELKKDISVSSADALKSCVLSNVTNNQVQLTDSSKSFSGTYTGNYYNVQTQSSVHGGSVIQAETKDGIIFAGTGEYLTASLGIKRTVRYTGEINQRPDHVMFNFSNIQQVQNDSGAISNNGFFDVGSWDAASPESVIAVLNEKANDITNCLRHK</sequence>
<gene>
    <name evidence="2" type="ORF">G9E70_002696</name>
</gene>
<evidence type="ECO:0000313" key="2">
    <source>
        <dbReference type="EMBL" id="HAF2569812.1"/>
    </source>
</evidence>
<comment type="caution">
    <text evidence="2">The sequence shown here is derived from an EMBL/GenBank/DDBJ whole genome shotgun (WGS) entry which is preliminary data.</text>
</comment>
<feature type="signal peptide" evidence="1">
    <location>
        <begin position="1"/>
        <end position="24"/>
    </location>
</feature>
<evidence type="ECO:0008006" key="3">
    <source>
        <dbReference type="Google" id="ProtNLM"/>
    </source>
</evidence>
<reference evidence="2" key="1">
    <citation type="journal article" date="2018" name="Genome Biol.">
        <title>SKESA: strategic k-mer extension for scrupulous assemblies.</title>
        <authorList>
            <person name="Souvorov A."/>
            <person name="Agarwala R."/>
            <person name="Lipman D.J."/>
        </authorList>
    </citation>
    <scope>NUCLEOTIDE SEQUENCE</scope>
    <source>
        <strain evidence="2">MA.05/00002289</strain>
    </source>
</reference>
<dbReference type="PROSITE" id="PS51257">
    <property type="entry name" value="PROKAR_LIPOPROTEIN"/>
    <property type="match status" value="1"/>
</dbReference>
<evidence type="ECO:0000256" key="1">
    <source>
        <dbReference type="SAM" id="SignalP"/>
    </source>
</evidence>
<proteinExistence type="predicted"/>
<name>A0A744GE07_SALER</name>
<feature type="chain" id="PRO_5027843107" description="Lipoprotein" evidence="1">
    <location>
        <begin position="25"/>
        <end position="199"/>
    </location>
</feature>
<dbReference type="EMBL" id="DAAUPK010000010">
    <property type="protein sequence ID" value="HAF2569812.1"/>
    <property type="molecule type" value="Genomic_DNA"/>
</dbReference>
<dbReference type="AlphaFoldDB" id="A0A744GE07"/>
<reference evidence="2" key="2">
    <citation type="submission" date="2020-02" db="EMBL/GenBank/DDBJ databases">
        <authorList>
            <consortium name="NCBI Pathogen Detection Project"/>
        </authorList>
    </citation>
    <scope>NUCLEOTIDE SEQUENCE</scope>
    <source>
        <strain evidence="2">MA.05/00002289</strain>
    </source>
</reference>
<organism evidence="2">
    <name type="scientific">Salmonella enterica</name>
    <name type="common">Salmonella choleraesuis</name>
    <dbReference type="NCBI Taxonomy" id="28901"/>
    <lineage>
        <taxon>Bacteria</taxon>
        <taxon>Pseudomonadati</taxon>
        <taxon>Pseudomonadota</taxon>
        <taxon>Gammaproteobacteria</taxon>
        <taxon>Enterobacterales</taxon>
        <taxon>Enterobacteriaceae</taxon>
        <taxon>Salmonella</taxon>
    </lineage>
</organism>
<keyword evidence="1" id="KW-0732">Signal</keyword>